<dbReference type="Proteomes" id="UP000013085">
    <property type="component" value="Unassembled WGS sequence"/>
</dbReference>
<protein>
    <recommendedName>
        <fullName evidence="4">ABC transporter permease</fullName>
    </recommendedName>
</protein>
<dbReference type="InterPro" id="IPR056926">
    <property type="entry name" value="FLQE3_permease"/>
</dbReference>
<dbReference type="RefSeq" id="WP_002583501.1">
    <property type="nucleotide sequence ID" value="NZ_KB851018.1"/>
</dbReference>
<dbReference type="Pfam" id="PF24686">
    <property type="entry name" value="FLQE3_permease"/>
    <property type="match status" value="1"/>
</dbReference>
<evidence type="ECO:0000313" key="3">
    <source>
        <dbReference type="Proteomes" id="UP000013085"/>
    </source>
</evidence>
<comment type="caution">
    <text evidence="2">The sequence shown here is derived from an EMBL/GenBank/DDBJ whole genome shotgun (WGS) entry which is preliminary data.</text>
</comment>
<gene>
    <name evidence="2" type="ORF">HMPREF1090_01554</name>
</gene>
<feature type="transmembrane region" description="Helical" evidence="1">
    <location>
        <begin position="147"/>
        <end position="167"/>
    </location>
</feature>
<proteinExistence type="predicted"/>
<feature type="transmembrane region" description="Helical" evidence="1">
    <location>
        <begin position="44"/>
        <end position="68"/>
    </location>
</feature>
<dbReference type="EMBL" id="AGYR01000013">
    <property type="protein sequence ID" value="ENZ17604.1"/>
    <property type="molecule type" value="Genomic_DNA"/>
</dbReference>
<dbReference type="GeneID" id="57959961"/>
<evidence type="ECO:0000256" key="1">
    <source>
        <dbReference type="SAM" id="Phobius"/>
    </source>
</evidence>
<feature type="transmembrane region" description="Helical" evidence="1">
    <location>
        <begin position="20"/>
        <end position="38"/>
    </location>
</feature>
<accession>A0A0E2HCF5</accession>
<evidence type="ECO:0000313" key="2">
    <source>
        <dbReference type="EMBL" id="ENZ17604.1"/>
    </source>
</evidence>
<organism evidence="2 3">
    <name type="scientific">[Clostridium] clostridioforme 90A8</name>
    <dbReference type="NCBI Taxonomy" id="999408"/>
    <lineage>
        <taxon>Bacteria</taxon>
        <taxon>Bacillati</taxon>
        <taxon>Bacillota</taxon>
        <taxon>Clostridia</taxon>
        <taxon>Lachnospirales</taxon>
        <taxon>Lachnospiraceae</taxon>
        <taxon>Enterocloster</taxon>
    </lineage>
</organism>
<reference evidence="2 3" key="1">
    <citation type="submission" date="2013-01" db="EMBL/GenBank/DDBJ databases">
        <title>The Genome Sequence of Clostridium clostridioforme 90A8.</title>
        <authorList>
            <consortium name="The Broad Institute Genome Sequencing Platform"/>
            <person name="Earl A."/>
            <person name="Ward D."/>
            <person name="Feldgarden M."/>
            <person name="Gevers D."/>
            <person name="Courvalin P."/>
            <person name="Lambert T."/>
            <person name="Walker B."/>
            <person name="Young S.K."/>
            <person name="Zeng Q."/>
            <person name="Gargeya S."/>
            <person name="Fitzgerald M."/>
            <person name="Haas B."/>
            <person name="Abouelleil A."/>
            <person name="Alvarado L."/>
            <person name="Arachchi H.M."/>
            <person name="Berlin A.M."/>
            <person name="Chapman S.B."/>
            <person name="Dewar J."/>
            <person name="Goldberg J."/>
            <person name="Griggs A."/>
            <person name="Gujja S."/>
            <person name="Hansen M."/>
            <person name="Howarth C."/>
            <person name="Imamovic A."/>
            <person name="Larimer J."/>
            <person name="McCowan C."/>
            <person name="Murphy C."/>
            <person name="Neiman D."/>
            <person name="Pearson M."/>
            <person name="Priest M."/>
            <person name="Roberts A."/>
            <person name="Saif S."/>
            <person name="Shea T."/>
            <person name="Sisk P."/>
            <person name="Sykes S."/>
            <person name="Wortman J."/>
            <person name="Nusbaum C."/>
            <person name="Birren B."/>
        </authorList>
    </citation>
    <scope>NUCLEOTIDE SEQUENCE [LARGE SCALE GENOMIC DNA]</scope>
    <source>
        <strain evidence="2 3">90A8</strain>
    </source>
</reference>
<feature type="transmembrane region" description="Helical" evidence="1">
    <location>
        <begin position="89"/>
        <end position="110"/>
    </location>
</feature>
<keyword evidence="1" id="KW-0812">Transmembrane</keyword>
<evidence type="ECO:0008006" key="4">
    <source>
        <dbReference type="Google" id="ProtNLM"/>
    </source>
</evidence>
<feature type="transmembrane region" description="Helical" evidence="1">
    <location>
        <begin position="116"/>
        <end position="135"/>
    </location>
</feature>
<keyword evidence="1" id="KW-1133">Transmembrane helix</keyword>
<dbReference type="HOGENOM" id="CLU_099729_1_0_9"/>
<name>A0A0E2HCF5_9FIRM</name>
<dbReference type="AlphaFoldDB" id="A0A0E2HCF5"/>
<dbReference type="PATRIC" id="fig|999408.3.peg.1670"/>
<sequence>MKLRRLVCGDIHFQWKYGFYFIYFVLTVIYVFGITALPDNWKHNAAAIMIYSDPAAMGLFFMGAIVLLEKSQKVLHAIAISPAKVSEYILAKVFSLMFISCVVALILGIAAGNRNLSGIIIGTALTSSIFTMLGIMAATKIANLNQFLIVIMPIEILCFAPPIAGLFTDLPEILRFFPFMACMNLITGYSQNPFLDLVLVLAANFVLYPAAHKMVSKMWRSIGGVKI</sequence>
<feature type="transmembrane region" description="Helical" evidence="1">
    <location>
        <begin position="193"/>
        <end position="211"/>
    </location>
</feature>
<keyword evidence="1" id="KW-0472">Membrane</keyword>